<dbReference type="GO" id="GO:0005634">
    <property type="term" value="C:nucleus"/>
    <property type="evidence" value="ECO:0007669"/>
    <property type="project" value="UniProtKB-SubCell"/>
</dbReference>
<dbReference type="AlphaFoldDB" id="A0A2G9QHN6"/>
<organism evidence="11 12">
    <name type="scientific">Aquarana catesbeiana</name>
    <name type="common">American bullfrog</name>
    <name type="synonym">Rana catesbeiana</name>
    <dbReference type="NCBI Taxonomy" id="8400"/>
    <lineage>
        <taxon>Eukaryota</taxon>
        <taxon>Metazoa</taxon>
        <taxon>Chordata</taxon>
        <taxon>Craniata</taxon>
        <taxon>Vertebrata</taxon>
        <taxon>Euteleostomi</taxon>
        <taxon>Amphibia</taxon>
        <taxon>Batrachia</taxon>
        <taxon>Anura</taxon>
        <taxon>Neobatrachia</taxon>
        <taxon>Ranoidea</taxon>
        <taxon>Ranidae</taxon>
        <taxon>Aquarana</taxon>
    </lineage>
</organism>
<dbReference type="Pfam" id="PF00096">
    <property type="entry name" value="zf-C2H2"/>
    <property type="match status" value="1"/>
</dbReference>
<dbReference type="Proteomes" id="UP000228934">
    <property type="component" value="Unassembled WGS sequence"/>
</dbReference>
<evidence type="ECO:0000259" key="10">
    <source>
        <dbReference type="PROSITE" id="PS50157"/>
    </source>
</evidence>
<dbReference type="InterPro" id="IPR013087">
    <property type="entry name" value="Znf_C2H2_type"/>
</dbReference>
<evidence type="ECO:0000256" key="9">
    <source>
        <dbReference type="SAM" id="MobiDB-lite"/>
    </source>
</evidence>
<keyword evidence="3" id="KW-0677">Repeat</keyword>
<dbReference type="GO" id="GO:0000981">
    <property type="term" value="F:DNA-binding transcription factor activity, RNA polymerase II-specific"/>
    <property type="evidence" value="ECO:0007669"/>
    <property type="project" value="TreeGrafter"/>
</dbReference>
<dbReference type="SUPFAM" id="SSF57667">
    <property type="entry name" value="beta-beta-alpha zinc fingers"/>
    <property type="match status" value="1"/>
</dbReference>
<evidence type="ECO:0000256" key="5">
    <source>
        <dbReference type="ARBA" id="ARBA00022833"/>
    </source>
</evidence>
<evidence type="ECO:0000256" key="8">
    <source>
        <dbReference type="PROSITE-ProRule" id="PRU00042"/>
    </source>
</evidence>
<keyword evidence="5" id="KW-0862">Zinc</keyword>
<dbReference type="EMBL" id="KZ000953">
    <property type="protein sequence ID" value="PIO15076.1"/>
    <property type="molecule type" value="Genomic_DNA"/>
</dbReference>
<dbReference type="PANTHER" id="PTHR23226">
    <property type="entry name" value="ZINC FINGER AND SCAN DOMAIN-CONTAINING"/>
    <property type="match status" value="1"/>
</dbReference>
<keyword evidence="2" id="KW-0479">Metal-binding</keyword>
<dbReference type="GO" id="GO:0008270">
    <property type="term" value="F:zinc ion binding"/>
    <property type="evidence" value="ECO:0007669"/>
    <property type="project" value="UniProtKB-KW"/>
</dbReference>
<gene>
    <name evidence="11" type="ORF">AB205_0033860</name>
</gene>
<evidence type="ECO:0000256" key="6">
    <source>
        <dbReference type="ARBA" id="ARBA00023125"/>
    </source>
</evidence>
<keyword evidence="4 8" id="KW-0863">Zinc-finger</keyword>
<evidence type="ECO:0000256" key="3">
    <source>
        <dbReference type="ARBA" id="ARBA00022737"/>
    </source>
</evidence>
<dbReference type="GO" id="GO:0000978">
    <property type="term" value="F:RNA polymerase II cis-regulatory region sequence-specific DNA binding"/>
    <property type="evidence" value="ECO:0007669"/>
    <property type="project" value="TreeGrafter"/>
</dbReference>
<keyword evidence="7" id="KW-0539">Nucleus</keyword>
<evidence type="ECO:0000256" key="4">
    <source>
        <dbReference type="ARBA" id="ARBA00022771"/>
    </source>
</evidence>
<evidence type="ECO:0000256" key="2">
    <source>
        <dbReference type="ARBA" id="ARBA00022723"/>
    </source>
</evidence>
<feature type="domain" description="C2H2-type" evidence="10">
    <location>
        <begin position="59"/>
        <end position="86"/>
    </location>
</feature>
<evidence type="ECO:0000256" key="1">
    <source>
        <dbReference type="ARBA" id="ARBA00004123"/>
    </source>
</evidence>
<protein>
    <recommendedName>
        <fullName evidence="10">C2H2-type domain-containing protein</fullName>
    </recommendedName>
</protein>
<evidence type="ECO:0000313" key="11">
    <source>
        <dbReference type="EMBL" id="PIO15076.1"/>
    </source>
</evidence>
<evidence type="ECO:0000256" key="7">
    <source>
        <dbReference type="ARBA" id="ARBA00023242"/>
    </source>
</evidence>
<evidence type="ECO:0000313" key="12">
    <source>
        <dbReference type="Proteomes" id="UP000228934"/>
    </source>
</evidence>
<dbReference type="PANTHER" id="PTHR23226:SF416">
    <property type="entry name" value="FI01424P"/>
    <property type="match status" value="1"/>
</dbReference>
<dbReference type="PROSITE" id="PS50157">
    <property type="entry name" value="ZINC_FINGER_C2H2_2"/>
    <property type="match status" value="1"/>
</dbReference>
<sequence length="87" mass="9888">MEKPSKDRLTLSPGWKTEDEDITGDHMEESGKGFSPKSHPSSEHQTLHTDILHMSEKPYSCLECGKCFSQKSYLLKHQITHTTLEVS</sequence>
<proteinExistence type="predicted"/>
<dbReference type="Gene3D" id="3.30.160.60">
    <property type="entry name" value="Classic Zinc Finger"/>
    <property type="match status" value="1"/>
</dbReference>
<comment type="subcellular location">
    <subcellularLocation>
        <location evidence="1">Nucleus</location>
    </subcellularLocation>
</comment>
<reference evidence="12" key="1">
    <citation type="journal article" date="2017" name="Nat. Commun.">
        <title>The North American bullfrog draft genome provides insight into hormonal regulation of long noncoding RNA.</title>
        <authorList>
            <person name="Hammond S.A."/>
            <person name="Warren R.L."/>
            <person name="Vandervalk B.P."/>
            <person name="Kucuk E."/>
            <person name="Khan H."/>
            <person name="Gibb E.A."/>
            <person name="Pandoh P."/>
            <person name="Kirk H."/>
            <person name="Zhao Y."/>
            <person name="Jones M."/>
            <person name="Mungall A.J."/>
            <person name="Coope R."/>
            <person name="Pleasance S."/>
            <person name="Moore R.A."/>
            <person name="Holt R.A."/>
            <person name="Round J.M."/>
            <person name="Ohora S."/>
            <person name="Walle B.V."/>
            <person name="Veldhoen N."/>
            <person name="Helbing C.C."/>
            <person name="Birol I."/>
        </authorList>
    </citation>
    <scope>NUCLEOTIDE SEQUENCE [LARGE SCALE GENOMIC DNA]</scope>
</reference>
<feature type="region of interest" description="Disordered" evidence="9">
    <location>
        <begin position="1"/>
        <end position="47"/>
    </location>
</feature>
<dbReference type="OrthoDB" id="654211at2759"/>
<feature type="non-terminal residue" evidence="11">
    <location>
        <position position="87"/>
    </location>
</feature>
<dbReference type="PROSITE" id="PS00028">
    <property type="entry name" value="ZINC_FINGER_C2H2_1"/>
    <property type="match status" value="1"/>
</dbReference>
<dbReference type="SMART" id="SM00355">
    <property type="entry name" value="ZnF_C2H2"/>
    <property type="match status" value="1"/>
</dbReference>
<keyword evidence="6" id="KW-0238">DNA-binding</keyword>
<name>A0A2G9QHN6_AQUCT</name>
<dbReference type="InterPro" id="IPR036236">
    <property type="entry name" value="Znf_C2H2_sf"/>
</dbReference>
<keyword evidence="12" id="KW-1185">Reference proteome</keyword>
<dbReference type="FunFam" id="3.30.160.60:FF:000739">
    <property type="entry name" value="Zgc:171418 protein"/>
    <property type="match status" value="1"/>
</dbReference>
<accession>A0A2G9QHN6</accession>